<dbReference type="GO" id="GO:0019915">
    <property type="term" value="P:lipid storage"/>
    <property type="evidence" value="ECO:0007669"/>
    <property type="project" value="TreeGrafter"/>
</dbReference>
<evidence type="ECO:0000313" key="6">
    <source>
        <dbReference type="Proteomes" id="UP001066276"/>
    </source>
</evidence>
<evidence type="ECO:0000313" key="5">
    <source>
        <dbReference type="EMBL" id="KAJ1081201.1"/>
    </source>
</evidence>
<keyword evidence="3" id="KW-0551">Lipid droplet</keyword>
<dbReference type="GO" id="GO:0010890">
    <property type="term" value="P:positive regulation of triglyceride storage"/>
    <property type="evidence" value="ECO:0007669"/>
    <property type="project" value="TreeGrafter"/>
</dbReference>
<accession>A0AAV7KPC6</accession>
<dbReference type="PANTHER" id="PTHR14024">
    <property type="entry name" value="PERILIPIN"/>
    <property type="match status" value="1"/>
</dbReference>
<comment type="caution">
    <text evidence="5">The sequence shown here is derived from an EMBL/GenBank/DDBJ whole genome shotgun (WGS) entry which is preliminary data.</text>
</comment>
<evidence type="ECO:0000256" key="2">
    <source>
        <dbReference type="ARBA" id="ARBA00006311"/>
    </source>
</evidence>
<dbReference type="Pfam" id="PF03036">
    <property type="entry name" value="Perilipin"/>
    <property type="match status" value="1"/>
</dbReference>
<evidence type="ECO:0000256" key="4">
    <source>
        <dbReference type="SAM" id="MobiDB-lite"/>
    </source>
</evidence>
<evidence type="ECO:0000256" key="3">
    <source>
        <dbReference type="ARBA" id="ARBA00022677"/>
    </source>
</evidence>
<evidence type="ECO:0000256" key="1">
    <source>
        <dbReference type="ARBA" id="ARBA00004502"/>
    </source>
</evidence>
<gene>
    <name evidence="5" type="ORF">NDU88_001384</name>
</gene>
<dbReference type="GO" id="GO:0005811">
    <property type="term" value="C:lipid droplet"/>
    <property type="evidence" value="ECO:0007669"/>
    <property type="project" value="UniProtKB-SubCell"/>
</dbReference>
<organism evidence="5 6">
    <name type="scientific">Pleurodeles waltl</name>
    <name type="common">Iberian ribbed newt</name>
    <dbReference type="NCBI Taxonomy" id="8319"/>
    <lineage>
        <taxon>Eukaryota</taxon>
        <taxon>Metazoa</taxon>
        <taxon>Chordata</taxon>
        <taxon>Craniata</taxon>
        <taxon>Vertebrata</taxon>
        <taxon>Euteleostomi</taxon>
        <taxon>Amphibia</taxon>
        <taxon>Batrachia</taxon>
        <taxon>Caudata</taxon>
        <taxon>Salamandroidea</taxon>
        <taxon>Salamandridae</taxon>
        <taxon>Pleurodelinae</taxon>
        <taxon>Pleurodeles</taxon>
    </lineage>
</organism>
<keyword evidence="6" id="KW-1185">Reference proteome</keyword>
<reference evidence="5" key="1">
    <citation type="journal article" date="2022" name="bioRxiv">
        <title>Sequencing and chromosome-scale assembly of the giantPleurodeles waltlgenome.</title>
        <authorList>
            <person name="Brown T."/>
            <person name="Elewa A."/>
            <person name="Iarovenko S."/>
            <person name="Subramanian E."/>
            <person name="Araus A.J."/>
            <person name="Petzold A."/>
            <person name="Susuki M."/>
            <person name="Suzuki K.-i.T."/>
            <person name="Hayashi T."/>
            <person name="Toyoda A."/>
            <person name="Oliveira C."/>
            <person name="Osipova E."/>
            <person name="Leigh N.D."/>
            <person name="Simon A."/>
            <person name="Yun M.H."/>
        </authorList>
    </citation>
    <scope>NUCLEOTIDE SEQUENCE</scope>
    <source>
        <strain evidence="5">20211129_DDA</strain>
        <tissue evidence="5">Liver</tissue>
    </source>
</reference>
<dbReference type="PANTHER" id="PTHR14024:SF54">
    <property type="entry name" value="PERILIPIN-2-LIKE"/>
    <property type="match status" value="1"/>
</dbReference>
<dbReference type="GO" id="GO:0005829">
    <property type="term" value="C:cytosol"/>
    <property type="evidence" value="ECO:0007669"/>
    <property type="project" value="TreeGrafter"/>
</dbReference>
<proteinExistence type="inferred from homology"/>
<comment type="subcellular location">
    <subcellularLocation>
        <location evidence="1">Lipid droplet</location>
    </subcellularLocation>
</comment>
<feature type="region of interest" description="Disordered" evidence="4">
    <location>
        <begin position="182"/>
        <end position="207"/>
    </location>
</feature>
<dbReference type="AlphaFoldDB" id="A0AAV7KPC6"/>
<comment type="similarity">
    <text evidence="2">Belongs to the perilipin family.</text>
</comment>
<sequence>MEAETESALQRVASIPLFQSAYQILFYTYTDVKKIHPVLNFLGGVAEGSAKTVAGLAVMVAAPVLQRMEPQVAMVNNLALRAVNELEERFPVLDQPADEVTLDLTDKMVVKMEEFRDMAQAGLNNMMGRTSSTMDEVKTALILTVSGVTQLSIGDAIKLGAETVLQQGERLVNYLLPEMREEAAQGGQNRGEPPNDEQTEKKEAENVELGYPSRLKTLVTTALHRSYSRGTEYLDSWWVKMTGVVSQVLELQDTVCEFKLYYKHR</sequence>
<dbReference type="Proteomes" id="UP001066276">
    <property type="component" value="Chromosome 12"/>
</dbReference>
<dbReference type="InterPro" id="IPR004279">
    <property type="entry name" value="Perilipin"/>
</dbReference>
<name>A0AAV7KPC6_PLEWA</name>
<dbReference type="EMBL" id="JANPWB010000016">
    <property type="protein sequence ID" value="KAJ1081201.1"/>
    <property type="molecule type" value="Genomic_DNA"/>
</dbReference>
<protein>
    <submittedName>
        <fullName evidence="5">Uncharacterized protein</fullName>
    </submittedName>
</protein>